<dbReference type="SUPFAM" id="SSF50494">
    <property type="entry name" value="Trypsin-like serine proteases"/>
    <property type="match status" value="1"/>
</dbReference>
<organism evidence="4 5">
    <name type="scientific">Corynebacterium pyruviciproducens</name>
    <dbReference type="NCBI Taxonomy" id="598660"/>
    <lineage>
        <taxon>Bacteria</taxon>
        <taxon>Bacillati</taxon>
        <taxon>Actinomycetota</taxon>
        <taxon>Actinomycetes</taxon>
        <taxon>Mycobacteriales</taxon>
        <taxon>Corynebacteriaceae</taxon>
        <taxon>Corynebacterium</taxon>
    </lineage>
</organism>
<evidence type="ECO:0000313" key="5">
    <source>
        <dbReference type="Proteomes" id="UP000234560"/>
    </source>
</evidence>
<name>A0AAF0YT04_9CORY</name>
<dbReference type="InterPro" id="IPR009003">
    <property type="entry name" value="Peptidase_S1_PA"/>
</dbReference>
<dbReference type="AlphaFoldDB" id="A0AAF0YT04"/>
<feature type="transmembrane region" description="Helical" evidence="2">
    <location>
        <begin position="301"/>
        <end position="322"/>
    </location>
</feature>
<evidence type="ECO:0000313" key="4">
    <source>
        <dbReference type="EMBL" id="WOT01404.1"/>
    </source>
</evidence>
<dbReference type="Gene3D" id="2.40.10.10">
    <property type="entry name" value="Trypsin-like serine proteases"/>
    <property type="match status" value="2"/>
</dbReference>
<reference evidence="4" key="2">
    <citation type="submission" date="2023-10" db="EMBL/GenBank/DDBJ databases">
        <authorList>
            <person name="Choi B."/>
        </authorList>
    </citation>
    <scope>NUCLEOTIDE SEQUENCE</scope>
    <source>
        <strain evidence="4">UMB0763</strain>
    </source>
</reference>
<dbReference type="RefSeq" id="WP_143485480.1">
    <property type="nucleotide sequence ID" value="NZ_CAUPGZ010000002.1"/>
</dbReference>
<feature type="region of interest" description="Disordered" evidence="1">
    <location>
        <begin position="248"/>
        <end position="269"/>
    </location>
</feature>
<feature type="chain" id="PRO_5042086646" evidence="3">
    <location>
        <begin position="26"/>
        <end position="326"/>
    </location>
</feature>
<feature type="signal peptide" evidence="3">
    <location>
        <begin position="1"/>
        <end position="25"/>
    </location>
</feature>
<feature type="compositionally biased region" description="Polar residues" evidence="1">
    <location>
        <begin position="255"/>
        <end position="269"/>
    </location>
</feature>
<proteinExistence type="predicted"/>
<keyword evidence="2" id="KW-0812">Transmembrane</keyword>
<evidence type="ECO:0000256" key="3">
    <source>
        <dbReference type="SAM" id="SignalP"/>
    </source>
</evidence>
<protein>
    <submittedName>
        <fullName evidence="4">S1 family peptidase</fullName>
    </submittedName>
</protein>
<keyword evidence="2" id="KW-0472">Membrane</keyword>
<gene>
    <name evidence="4" type="ORF">CYJ47_08980</name>
</gene>
<dbReference type="Proteomes" id="UP000234560">
    <property type="component" value="Chromosome"/>
</dbReference>
<keyword evidence="2" id="KW-1133">Transmembrane helix</keyword>
<reference evidence="4" key="1">
    <citation type="submission" date="2017-12" db="EMBL/GenBank/DDBJ databases">
        <authorList>
            <person name="Thomas-White K."/>
            <person name="Wolfe A.J."/>
        </authorList>
    </citation>
    <scope>NUCLEOTIDE SEQUENCE</scope>
    <source>
        <strain evidence="4">UMB0763</strain>
    </source>
</reference>
<keyword evidence="3" id="KW-0732">Signal</keyword>
<sequence length="326" mass="32756">MTVPRTFLAAAVAAITVAGSATAMASPASAGDVYTVSQGTRILVGAPGHQPGEACTVGYNARSVSFTAAHCGNTGDYVYLDNAGGAISPPLGTLTRSRNSHVDTGGGANDWAVITWNPSVQLGPNGYSGNTVLNPSALTPGAQVCVYGSSTRRANCGRFVGNVDLVSFAEGLEATRGDSGGPVWVEGTGLIGVLSGAHEIRVPAAEGGGSIGGVYTRASVPGFDGRPGSYDERAALITAWAGMKDEVPSVPTVPSAHSGSASSPDASTQGELKLYDNDEAVNFALPAPVETASAPLSPAEIWGIALGVIALIGVLVGLAHHFRLVG</sequence>
<dbReference type="InterPro" id="IPR043504">
    <property type="entry name" value="Peptidase_S1_PA_chymotrypsin"/>
</dbReference>
<dbReference type="EMBL" id="CP136958">
    <property type="protein sequence ID" value="WOT01404.1"/>
    <property type="molecule type" value="Genomic_DNA"/>
</dbReference>
<dbReference type="KEGG" id="cpyr:CYJ47_08980"/>
<dbReference type="InterPro" id="IPR006311">
    <property type="entry name" value="TAT_signal"/>
</dbReference>
<evidence type="ECO:0000256" key="1">
    <source>
        <dbReference type="SAM" id="MobiDB-lite"/>
    </source>
</evidence>
<dbReference type="PROSITE" id="PS51318">
    <property type="entry name" value="TAT"/>
    <property type="match status" value="1"/>
</dbReference>
<evidence type="ECO:0000256" key="2">
    <source>
        <dbReference type="SAM" id="Phobius"/>
    </source>
</evidence>
<accession>A0AAF0YT04</accession>